<dbReference type="Pfam" id="PF04357">
    <property type="entry name" value="TamB"/>
    <property type="match status" value="1"/>
</dbReference>
<proteinExistence type="predicted"/>
<evidence type="ECO:0000259" key="6">
    <source>
        <dbReference type="Pfam" id="PF04357"/>
    </source>
</evidence>
<sequence>MRFLRKLFKYTLRIILVLFTLVVLVMILLYIPAIQNFVKGKAEQYVNRNLDMKLSVGRILLKFPLDLAVENIYLGQTEKDTLLYADVIQVNVALTELLKKEIEVRRLVVENAAVHFEDSLSGLKMNLVLEELNLRVDRLNLSRQEAEIPFIALKGGKIRMNLGGGESAVDTVGGGEPMRWRFKIGEITIDSVDYQLQGLPMGEFHAGMGEARLKGIDVGLEKQTVDLEKITLVRGFCDLLMTESTGEQVEAEMSTVESMPWEVRVGTVELEDNRFLMKPMTIPVDAERFPETVRISALSLKVDSVFNRGTEVTAIIQNLRFKEGNGLDLRDLSCRVSLGSEQTNVSNLILKTINSQLKMNVRAEAGISDFGMETPFQLSMEGNVAGQDVLLFMPDSNGLLNDWLSNKIFSLSGLVRGKVDQLNIAHFDIGAAGGFSLKSEGNVAFVTDMERIAGELNLALVVDRGEYFVPLLSENGNAGFVIPDHLSLETGVHIADQAVKVDVELNPGEGVLRAVAGYGWKENTYQAEVHLKDFALDKFMPNDSLGAITANLLASGRGLDWKEAMAKVDFELASLYYNGYDYKNVILDAALKDQELTGELWSGNQELDLGMKFRLRADENAYKISLNGDLENVDLKGLHFTPENMAFSLGLDVNAELKSDSTSSLQAVFSNIVLQDFATRKLGNLEVTFSGLQNKTLLDVKAGDLTMKFEGDGGGYALVDRFSVASGLLVEQIEKHDFNMEKLNELLPDFRLTIDAQQENLLNSYLKSSGIRFERMNVDLGTDVSRDFGVSSKVYGLNIEGIVLDSVLIYARQKDVALRYGVDVFGAKDQLEGLAQLTVEGNVEYDQINVRIREHANENGEIFNIGANVALQDSSFSVSISPDPLILGYVSWQINRGNFIRLKQGEIPAANLQMLNGDKRIRLISEEDADHKLASLIVDIKGVDLGGLSKALSFIPDISGLLGVDVQMYSKNDVIDVSGAVNVDDFYYGKEHVGNLGLGIKYRLSRQTEHDVDFSLSVDGVKALLTKGKLMTGSEDKDIALDIDIPKFPLRVAGAFTPPGIMKLDGDMIGAFQVKGQMNQPLINGDLRFKDGTIEALMIGTTFKIDSSAIVIHDNLLDFNHFGLIAPNKQRLELLGTVDFASFSAIKMDASVQAKNFQAMKVKENTETMVYGKVFVDLSATLKGMLDNLKVRGNINLLDNSEVYYTLKSSPLELTDRSADVVRFVSFSDTTQLAAADELQQVSSVNLDLLMSVNIAPLVGLNVLLSSNGQNRVAINGGGNLTYTLNPVGETRLVGRYVLTSGIVSYGLPVIGQKDFKIQDGSFVEWTGDLANPTLNITAAETISASVTDDSQKSRLVTFNAMIKISNTLEKLDITFDLAAEGDITIQNQLAAMTAEERSKEAMNMMIYGTYSGPGTVAKSNASDNALNNFVENELNQWSRKHLKNMDLTFGINTYNQVSEAGESKKTDYSYQFSKRLFNNKVRVKVGGRISTDNDPAAGGVEENLVDDIAIEYVFGKNPNFFLKIFRHTGYESVLEGEVTQTGIGVVLRKNFQKFMDIFRRKKKVQVESKIEPIENEKSGK</sequence>
<feature type="domain" description="Translocation and assembly module TamB C-terminal" evidence="6">
    <location>
        <begin position="1127"/>
        <end position="1540"/>
    </location>
</feature>
<gene>
    <name evidence="7" type="ORF">DWW18_15900</name>
</gene>
<dbReference type="STRING" id="1121130.GCA_000519105_03039"/>
<dbReference type="GO" id="GO:0005886">
    <property type="term" value="C:plasma membrane"/>
    <property type="evidence" value="ECO:0007669"/>
    <property type="project" value="InterPro"/>
</dbReference>
<evidence type="ECO:0000256" key="3">
    <source>
        <dbReference type="ARBA" id="ARBA00022989"/>
    </source>
</evidence>
<evidence type="ECO:0000256" key="4">
    <source>
        <dbReference type="ARBA" id="ARBA00023136"/>
    </source>
</evidence>
<dbReference type="GO" id="GO:0009306">
    <property type="term" value="P:protein secretion"/>
    <property type="evidence" value="ECO:0007669"/>
    <property type="project" value="InterPro"/>
</dbReference>
<keyword evidence="4 5" id="KW-0472">Membrane</keyword>
<organism evidence="7 8">
    <name type="scientific">Butyricimonas virosa</name>
    <dbReference type="NCBI Taxonomy" id="544645"/>
    <lineage>
        <taxon>Bacteria</taxon>
        <taxon>Pseudomonadati</taxon>
        <taxon>Bacteroidota</taxon>
        <taxon>Bacteroidia</taxon>
        <taxon>Bacteroidales</taxon>
        <taxon>Odoribacteraceae</taxon>
        <taxon>Butyricimonas</taxon>
    </lineage>
</organism>
<reference evidence="7 8" key="1">
    <citation type="submission" date="2018-08" db="EMBL/GenBank/DDBJ databases">
        <title>A genome reference for cultivated species of the human gut microbiota.</title>
        <authorList>
            <person name="Zou Y."/>
            <person name="Xue W."/>
            <person name="Luo G."/>
        </authorList>
    </citation>
    <scope>NUCLEOTIDE SEQUENCE [LARGE SCALE GENOMIC DNA]</scope>
    <source>
        <strain evidence="7 8">AF14-49</strain>
    </source>
</reference>
<protein>
    <recommendedName>
        <fullName evidence="6">Translocation and assembly module TamB C-terminal domain-containing protein</fullName>
    </recommendedName>
</protein>
<evidence type="ECO:0000256" key="2">
    <source>
        <dbReference type="ARBA" id="ARBA00022692"/>
    </source>
</evidence>
<name>A0A412WWP3_9BACT</name>
<dbReference type="InterPro" id="IPR007452">
    <property type="entry name" value="TamB_C"/>
</dbReference>
<evidence type="ECO:0000256" key="5">
    <source>
        <dbReference type="SAM" id="Phobius"/>
    </source>
</evidence>
<dbReference type="EMBL" id="QRZA01000026">
    <property type="protein sequence ID" value="RGV31925.1"/>
    <property type="molecule type" value="Genomic_DNA"/>
</dbReference>
<accession>A0A412WWP3</accession>
<keyword evidence="3 5" id="KW-1133">Transmembrane helix</keyword>
<comment type="caution">
    <text evidence="7">The sequence shown here is derived from an EMBL/GenBank/DDBJ whole genome shotgun (WGS) entry which is preliminary data.</text>
</comment>
<comment type="subcellular location">
    <subcellularLocation>
        <location evidence="1">Membrane</location>
        <topology evidence="1">Single-pass membrane protein</topology>
    </subcellularLocation>
</comment>
<feature type="transmembrane region" description="Helical" evidence="5">
    <location>
        <begin position="12"/>
        <end position="31"/>
    </location>
</feature>
<evidence type="ECO:0000256" key="1">
    <source>
        <dbReference type="ARBA" id="ARBA00004167"/>
    </source>
</evidence>
<evidence type="ECO:0000313" key="7">
    <source>
        <dbReference type="EMBL" id="RGV31925.1"/>
    </source>
</evidence>
<keyword evidence="2 5" id="KW-0812">Transmembrane</keyword>
<dbReference type="PANTHER" id="PTHR36985:SF1">
    <property type="entry name" value="TRANSLOCATION AND ASSEMBLY MODULE SUBUNIT TAMB"/>
    <property type="match status" value="1"/>
</dbReference>
<dbReference type="PANTHER" id="PTHR36985">
    <property type="entry name" value="TRANSLOCATION AND ASSEMBLY MODULE SUBUNIT TAMB"/>
    <property type="match status" value="1"/>
</dbReference>
<dbReference type="Proteomes" id="UP000283589">
    <property type="component" value="Unassembled WGS sequence"/>
</dbReference>
<evidence type="ECO:0000313" key="8">
    <source>
        <dbReference type="Proteomes" id="UP000283589"/>
    </source>
</evidence>